<keyword evidence="2" id="KW-1185">Reference proteome</keyword>
<comment type="caution">
    <text evidence="1">The sequence shown here is derived from an EMBL/GenBank/DDBJ whole genome shotgun (WGS) entry which is preliminary data.</text>
</comment>
<accession>A0ACB9ZP38</accession>
<protein>
    <submittedName>
        <fullName evidence="1">Uncharacterized protein</fullName>
    </submittedName>
</protein>
<proteinExistence type="predicted"/>
<gene>
    <name evidence="1" type="ORF">M9H77_33977</name>
</gene>
<evidence type="ECO:0000313" key="1">
    <source>
        <dbReference type="EMBL" id="KAI5647972.1"/>
    </source>
</evidence>
<dbReference type="EMBL" id="CM044708">
    <property type="protein sequence ID" value="KAI5647972.1"/>
    <property type="molecule type" value="Genomic_DNA"/>
</dbReference>
<organism evidence="1 2">
    <name type="scientific">Catharanthus roseus</name>
    <name type="common">Madagascar periwinkle</name>
    <name type="synonym">Vinca rosea</name>
    <dbReference type="NCBI Taxonomy" id="4058"/>
    <lineage>
        <taxon>Eukaryota</taxon>
        <taxon>Viridiplantae</taxon>
        <taxon>Streptophyta</taxon>
        <taxon>Embryophyta</taxon>
        <taxon>Tracheophyta</taxon>
        <taxon>Spermatophyta</taxon>
        <taxon>Magnoliopsida</taxon>
        <taxon>eudicotyledons</taxon>
        <taxon>Gunneridae</taxon>
        <taxon>Pentapetalae</taxon>
        <taxon>asterids</taxon>
        <taxon>lamiids</taxon>
        <taxon>Gentianales</taxon>
        <taxon>Apocynaceae</taxon>
        <taxon>Rauvolfioideae</taxon>
        <taxon>Vinceae</taxon>
        <taxon>Catharanthinae</taxon>
        <taxon>Catharanthus</taxon>
    </lineage>
</organism>
<dbReference type="Proteomes" id="UP001060085">
    <property type="component" value="Linkage Group LG08"/>
</dbReference>
<name>A0ACB9ZP38_CATRO</name>
<sequence>MGIIKWMAMLLLMEIMALAHVNGSRVPGNGSFSRENKSIQSEDGDIIECIDIHKQPAFDHPALRNHKIQLFPSYVPTEGKIVKKEGEFGSKEMKQVWQKSGSCPNGTVPIRKMKGNIQNKATYGRKPPYYSLKLHHHEDNKEIRFLYKNRSVAILHAEGFAYYGAKGSILICSPWVEFDNEYTTSQVSLKSGDDDNFESMESGWAVNPSVYGDRLTRFFVYWTVDGSKKTGCFDQTCPGFVQTSSEIALGATIDPMSTNGTHPSDVAVDIEMNIYIFKDALTGNWWVQNDDKVIGYWPGELFSLMRAHAETVQWGGEVYSNKVGVHPHTGTAMGSGSYAMPPFGSSGSVRRIRVVVGTKVIKFPDFVNSYSDEYDCYDTFYNHEYMQDPEFYYGGPGRNWKCP</sequence>
<reference evidence="2" key="1">
    <citation type="journal article" date="2023" name="Nat. Plants">
        <title>Single-cell RNA sequencing provides a high-resolution roadmap for understanding the multicellular compartmentation of specialized metabolism.</title>
        <authorList>
            <person name="Sun S."/>
            <person name="Shen X."/>
            <person name="Li Y."/>
            <person name="Li Y."/>
            <person name="Wang S."/>
            <person name="Li R."/>
            <person name="Zhang H."/>
            <person name="Shen G."/>
            <person name="Guo B."/>
            <person name="Wei J."/>
            <person name="Xu J."/>
            <person name="St-Pierre B."/>
            <person name="Chen S."/>
            <person name="Sun C."/>
        </authorList>
    </citation>
    <scope>NUCLEOTIDE SEQUENCE [LARGE SCALE GENOMIC DNA]</scope>
</reference>
<evidence type="ECO:0000313" key="2">
    <source>
        <dbReference type="Proteomes" id="UP001060085"/>
    </source>
</evidence>